<dbReference type="GeneID" id="8622557"/>
<proteinExistence type="predicted"/>
<gene>
    <name evidence="3" type="ORF">DDB_G0280443</name>
</gene>
<feature type="compositionally biased region" description="Acidic residues" evidence="2">
    <location>
        <begin position="22"/>
        <end position="31"/>
    </location>
</feature>
<sequence length="527" mass="60072">MFSFLKGKKTKESSNNLKEDKVEEIEEQEEEEEEYSIIFKIIKKVNNNKQQQEINDNSELFFKLLKNQYIKNEIFKQCKLYKQYSNEKYLVQDYKEFSEIKEINCYIKELNFKKVDPFLGFNDLINEIKIPKTIEIISFGFDKQSFKDINLGLILPKSISTLKIGKYPKQVILEPTDIPKHIKKLVLEEGFENQRTYSKTKYVSTIPFIPSTVKTLVINSTYFGTRLGEIPKSLTTLDIGLSGHARVFDKGYLPRDSTSLTDIKIGNCMNNQWLQAGDIPNCVRVIRFNNGFDQPLKRGIIPSGVTKVLFNKGSNFNCPLEVGSFPSTCTEIQFGSSFSQDIKQGHLPDNLISLNLGHYFNRDFILPSTSATLKTLILSINFNLPLKVGDLPTSLEHLEFGDEFNKPLAKGVLPPNLTFLKLSKYFAQQLKAGDLPSSIKTLIISSVKLNESMIKAIPSSVTYLILSYLPSTINKYTSLLQPISTTLNHLEYFYSQDENPIDFTQLPNGLKVTYSNNKSPKTIIINN</sequence>
<evidence type="ECO:0000313" key="3">
    <source>
        <dbReference type="EMBL" id="EAL67200.1"/>
    </source>
</evidence>
<dbReference type="PANTHER" id="PTHR32134:SF180">
    <property type="entry name" value="FNIP REPEAT-CONTAINING PROTEIN"/>
    <property type="match status" value="1"/>
</dbReference>
<dbReference type="RefSeq" id="XP_641177.1">
    <property type="nucleotide sequence ID" value="XM_636085.1"/>
</dbReference>
<dbReference type="KEGG" id="ddi:DDB_G0280443"/>
<keyword evidence="1" id="KW-0677">Repeat</keyword>
<reference evidence="3 4" key="1">
    <citation type="journal article" date="2005" name="Nature">
        <title>The genome of the social amoeba Dictyostelium discoideum.</title>
        <authorList>
            <consortium name="The Dictyostelium discoideum Sequencing Consortium"/>
            <person name="Eichinger L."/>
            <person name="Pachebat J.A."/>
            <person name="Glockner G."/>
            <person name="Rajandream M.A."/>
            <person name="Sucgang R."/>
            <person name="Berriman M."/>
            <person name="Song J."/>
            <person name="Olsen R."/>
            <person name="Szafranski K."/>
            <person name="Xu Q."/>
            <person name="Tunggal B."/>
            <person name="Kummerfeld S."/>
            <person name="Madera M."/>
            <person name="Konfortov B.A."/>
            <person name="Rivero F."/>
            <person name="Bankier A.T."/>
            <person name="Lehmann R."/>
            <person name="Hamlin N."/>
            <person name="Davies R."/>
            <person name="Gaudet P."/>
            <person name="Fey P."/>
            <person name="Pilcher K."/>
            <person name="Chen G."/>
            <person name="Saunders D."/>
            <person name="Sodergren E."/>
            <person name="Davis P."/>
            <person name="Kerhornou A."/>
            <person name="Nie X."/>
            <person name="Hall N."/>
            <person name="Anjard C."/>
            <person name="Hemphill L."/>
            <person name="Bason N."/>
            <person name="Farbrother P."/>
            <person name="Desany B."/>
            <person name="Just E."/>
            <person name="Morio T."/>
            <person name="Rost R."/>
            <person name="Churcher C."/>
            <person name="Cooper J."/>
            <person name="Haydock S."/>
            <person name="van Driessche N."/>
            <person name="Cronin A."/>
            <person name="Goodhead I."/>
            <person name="Muzny D."/>
            <person name="Mourier T."/>
            <person name="Pain A."/>
            <person name="Lu M."/>
            <person name="Harper D."/>
            <person name="Lindsay R."/>
            <person name="Hauser H."/>
            <person name="James K."/>
            <person name="Quiles M."/>
            <person name="Madan Babu M."/>
            <person name="Saito T."/>
            <person name="Buchrieser C."/>
            <person name="Wardroper A."/>
            <person name="Felder M."/>
            <person name="Thangavelu M."/>
            <person name="Johnson D."/>
            <person name="Knights A."/>
            <person name="Loulseged H."/>
            <person name="Mungall K."/>
            <person name="Oliver K."/>
            <person name="Price C."/>
            <person name="Quail M.A."/>
            <person name="Urushihara H."/>
            <person name="Hernandez J."/>
            <person name="Rabbinowitsch E."/>
            <person name="Steffen D."/>
            <person name="Sanders M."/>
            <person name="Ma J."/>
            <person name="Kohara Y."/>
            <person name="Sharp S."/>
            <person name="Simmonds M."/>
            <person name="Spiegler S."/>
            <person name="Tivey A."/>
            <person name="Sugano S."/>
            <person name="White B."/>
            <person name="Walker D."/>
            <person name="Woodward J."/>
            <person name="Winckler T."/>
            <person name="Tanaka Y."/>
            <person name="Shaulsky G."/>
            <person name="Schleicher M."/>
            <person name="Weinstock G."/>
            <person name="Rosenthal A."/>
            <person name="Cox E.C."/>
            <person name="Chisholm R.L."/>
            <person name="Gibbs R."/>
            <person name="Loomis W.F."/>
            <person name="Platzer M."/>
            <person name="Kay R.R."/>
            <person name="Williams J."/>
            <person name="Dear P.H."/>
            <person name="Noegel A.A."/>
            <person name="Barrell B."/>
            <person name="Kuspa A."/>
        </authorList>
    </citation>
    <scope>NUCLEOTIDE SEQUENCE [LARGE SCALE GENOMIC DNA]</scope>
    <source>
        <strain evidence="3 4">AX4</strain>
    </source>
</reference>
<comment type="caution">
    <text evidence="3">The sequence shown here is derived from an EMBL/GenBank/DDBJ whole genome shotgun (WGS) entry which is preliminary data.</text>
</comment>
<dbReference type="PaxDb" id="44689-DDB0205201"/>
<evidence type="ECO:0008006" key="5">
    <source>
        <dbReference type="Google" id="ProtNLM"/>
    </source>
</evidence>
<evidence type="ECO:0000256" key="2">
    <source>
        <dbReference type="SAM" id="MobiDB-lite"/>
    </source>
</evidence>
<dbReference type="Proteomes" id="UP000002195">
    <property type="component" value="Unassembled WGS sequence"/>
</dbReference>
<accession>Q54VD2</accession>
<dbReference type="InParanoid" id="Q54VD2"/>
<name>Q54VD2_DICDI</name>
<feature type="region of interest" description="Disordered" evidence="2">
    <location>
        <begin position="1"/>
        <end position="31"/>
    </location>
</feature>
<evidence type="ECO:0000313" key="4">
    <source>
        <dbReference type="Proteomes" id="UP000002195"/>
    </source>
</evidence>
<dbReference type="EMBL" id="AAFI02000036">
    <property type="protein sequence ID" value="EAL67200.1"/>
    <property type="molecule type" value="Genomic_DNA"/>
</dbReference>
<dbReference type="PhylomeDB" id="Q54VD2"/>
<dbReference type="SUPFAM" id="SSF52058">
    <property type="entry name" value="L domain-like"/>
    <property type="match status" value="1"/>
</dbReference>
<organism evidence="3 4">
    <name type="scientific">Dictyostelium discoideum</name>
    <name type="common">Social amoeba</name>
    <dbReference type="NCBI Taxonomy" id="44689"/>
    <lineage>
        <taxon>Eukaryota</taxon>
        <taxon>Amoebozoa</taxon>
        <taxon>Evosea</taxon>
        <taxon>Eumycetozoa</taxon>
        <taxon>Dictyostelia</taxon>
        <taxon>Dictyosteliales</taxon>
        <taxon>Dictyosteliaceae</taxon>
        <taxon>Dictyostelium</taxon>
    </lineage>
</organism>
<dbReference type="PANTHER" id="PTHR32134">
    <property type="entry name" value="FNIP REPEAT-CONTAINING PROTEIN"/>
    <property type="match status" value="1"/>
</dbReference>
<evidence type="ECO:0000256" key="1">
    <source>
        <dbReference type="ARBA" id="ARBA00022737"/>
    </source>
</evidence>
<dbReference type="dictyBase" id="DDB_G0280443"/>
<dbReference type="VEuPathDB" id="AmoebaDB:DDB_G0280443"/>
<dbReference type="InterPro" id="IPR008615">
    <property type="entry name" value="FNIP"/>
</dbReference>
<dbReference type="SMR" id="Q54VD2"/>
<dbReference type="InterPro" id="IPR051251">
    <property type="entry name" value="STK_FNIP-Repeat"/>
</dbReference>
<protein>
    <recommendedName>
        <fullName evidence="5">FNIP repeat-containing protein</fullName>
    </recommendedName>
</protein>
<dbReference type="HOGENOM" id="CLU_517248_0_0_1"/>
<dbReference type="AlphaFoldDB" id="Q54VD2"/>
<keyword evidence="4" id="KW-1185">Reference proteome</keyword>
<dbReference type="Pfam" id="PF05725">
    <property type="entry name" value="FNIP"/>
    <property type="match status" value="5"/>
</dbReference>